<dbReference type="GO" id="GO:0004252">
    <property type="term" value="F:serine-type endopeptidase activity"/>
    <property type="evidence" value="ECO:0007669"/>
    <property type="project" value="UniProtKB-UniRule"/>
</dbReference>
<evidence type="ECO:0000256" key="8">
    <source>
        <dbReference type="SAM" id="SignalP"/>
    </source>
</evidence>
<organism evidence="10 11">
    <name type="scientific">Rubrobacter taiwanensis</name>
    <dbReference type="NCBI Taxonomy" id="185139"/>
    <lineage>
        <taxon>Bacteria</taxon>
        <taxon>Bacillati</taxon>
        <taxon>Actinomycetota</taxon>
        <taxon>Rubrobacteria</taxon>
        <taxon>Rubrobacterales</taxon>
        <taxon>Rubrobacteraceae</taxon>
        <taxon>Rubrobacter</taxon>
    </lineage>
</organism>
<dbReference type="InterPro" id="IPR015500">
    <property type="entry name" value="Peptidase_S8_subtilisin-rel"/>
</dbReference>
<dbReference type="InterPro" id="IPR022398">
    <property type="entry name" value="Peptidase_S8_His-AS"/>
</dbReference>
<dbReference type="InterPro" id="IPR023827">
    <property type="entry name" value="Peptidase_S8_Asp-AS"/>
</dbReference>
<evidence type="ECO:0000313" key="11">
    <source>
        <dbReference type="Proteomes" id="UP000295244"/>
    </source>
</evidence>
<feature type="chain" id="PRO_5020868700" description="Peptidase S8/S53 domain-containing protein" evidence="8">
    <location>
        <begin position="34"/>
        <end position="468"/>
    </location>
</feature>
<name>A0A4R1BJ81_9ACTN</name>
<keyword evidence="8" id="KW-0732">Signal</keyword>
<feature type="active site" description="Charge relay system" evidence="5">
    <location>
        <position position="197"/>
    </location>
</feature>
<dbReference type="PROSITE" id="PS00136">
    <property type="entry name" value="SUBTILASE_ASP"/>
    <property type="match status" value="1"/>
</dbReference>
<sequence>MGKMSSVSRGLLALIISSAAMLVAAFLAASAGADSGEREYVLIAREESLPPGLQQRVEEAGGTVVDAIPEIGAAVVRSGDAGFAERASGIRGVRAVVPDIEIRWIEPEHRGVAARIGDPPASGAEDPYFDLQWGHAAVDAVRAWAAGGRGAGVRVAVLDSGIDRQHPDLAPNLNEELSASFVPGEDYYVRPGVYFNHGTHVAGTLAAAENGEGVIGVAPEAEIVAVKVLSEFTGSGTFSGVAQGIVYAANIDSDIINMSLGGVLPSRGGYCVEGDCVSAREISELVNLMKRATGYAYREGTTIIASAGNSSFDRDRDGSQTVLPADLPNVISISATGPNGWALDPDTDLDLPAFYTNYGRSAIDLAAPGGNVDSNLRESGRVCTVAGVTDECWRFDLVYSAISGGWGWAAGTSMAAPHASGVAAIVIARNGGQMHPSQVETALRRSADDLGEPGRDPYYGHGRVNAAR</sequence>
<dbReference type="InterPro" id="IPR036852">
    <property type="entry name" value="Peptidase_S8/S53_dom_sf"/>
</dbReference>
<feature type="compositionally biased region" description="Basic and acidic residues" evidence="7">
    <location>
        <begin position="445"/>
        <end position="455"/>
    </location>
</feature>
<keyword evidence="3 5" id="KW-0378">Hydrolase</keyword>
<dbReference type="PROSITE" id="PS00137">
    <property type="entry name" value="SUBTILASE_HIS"/>
    <property type="match status" value="1"/>
</dbReference>
<evidence type="ECO:0000256" key="2">
    <source>
        <dbReference type="ARBA" id="ARBA00022670"/>
    </source>
</evidence>
<dbReference type="Pfam" id="PF00082">
    <property type="entry name" value="Peptidase_S8"/>
    <property type="match status" value="1"/>
</dbReference>
<keyword evidence="4 5" id="KW-0720">Serine protease</keyword>
<dbReference type="OrthoDB" id="9813435at2"/>
<evidence type="ECO:0000313" key="10">
    <source>
        <dbReference type="EMBL" id="TCJ17344.1"/>
    </source>
</evidence>
<comment type="similarity">
    <text evidence="1 5 6">Belongs to the peptidase S8 family.</text>
</comment>
<dbReference type="PRINTS" id="PR00723">
    <property type="entry name" value="SUBTILISIN"/>
</dbReference>
<protein>
    <recommendedName>
        <fullName evidence="9">Peptidase S8/S53 domain-containing protein</fullName>
    </recommendedName>
</protein>
<dbReference type="PROSITE" id="PS00138">
    <property type="entry name" value="SUBTILASE_SER"/>
    <property type="match status" value="1"/>
</dbReference>
<dbReference type="PROSITE" id="PS51892">
    <property type="entry name" value="SUBTILASE"/>
    <property type="match status" value="1"/>
</dbReference>
<accession>A0A4R1BJ81</accession>
<dbReference type="InterPro" id="IPR023828">
    <property type="entry name" value="Peptidase_S8_Ser-AS"/>
</dbReference>
<dbReference type="InterPro" id="IPR051048">
    <property type="entry name" value="Peptidase_S8/S53_subtilisin"/>
</dbReference>
<proteinExistence type="inferred from homology"/>
<feature type="region of interest" description="Disordered" evidence="7">
    <location>
        <begin position="445"/>
        <end position="468"/>
    </location>
</feature>
<feature type="domain" description="Peptidase S8/S53" evidence="9">
    <location>
        <begin position="150"/>
        <end position="462"/>
    </location>
</feature>
<dbReference type="SUPFAM" id="SSF52743">
    <property type="entry name" value="Subtilisin-like"/>
    <property type="match status" value="1"/>
</dbReference>
<evidence type="ECO:0000256" key="5">
    <source>
        <dbReference type="PROSITE-ProRule" id="PRU01240"/>
    </source>
</evidence>
<evidence type="ECO:0000256" key="4">
    <source>
        <dbReference type="ARBA" id="ARBA00022825"/>
    </source>
</evidence>
<comment type="caution">
    <text evidence="10">The sequence shown here is derived from an EMBL/GenBank/DDBJ whole genome shotgun (WGS) entry which is preliminary data.</text>
</comment>
<dbReference type="GO" id="GO:0006508">
    <property type="term" value="P:proteolysis"/>
    <property type="evidence" value="ECO:0007669"/>
    <property type="project" value="UniProtKB-KW"/>
</dbReference>
<evidence type="ECO:0000256" key="1">
    <source>
        <dbReference type="ARBA" id="ARBA00011073"/>
    </source>
</evidence>
<feature type="signal peptide" evidence="8">
    <location>
        <begin position="1"/>
        <end position="33"/>
    </location>
</feature>
<dbReference type="InterPro" id="IPR000209">
    <property type="entry name" value="Peptidase_S8/S53_dom"/>
</dbReference>
<feature type="active site" description="Charge relay system" evidence="5">
    <location>
        <position position="413"/>
    </location>
</feature>
<feature type="active site" description="Charge relay system" evidence="5">
    <location>
        <position position="159"/>
    </location>
</feature>
<dbReference type="Proteomes" id="UP000295244">
    <property type="component" value="Unassembled WGS sequence"/>
</dbReference>
<evidence type="ECO:0000256" key="6">
    <source>
        <dbReference type="RuleBase" id="RU003355"/>
    </source>
</evidence>
<dbReference type="PANTHER" id="PTHR43399:SF4">
    <property type="entry name" value="CELL WALL-ASSOCIATED PROTEASE"/>
    <property type="match status" value="1"/>
</dbReference>
<dbReference type="PANTHER" id="PTHR43399">
    <property type="entry name" value="SUBTILISIN-RELATED"/>
    <property type="match status" value="1"/>
</dbReference>
<evidence type="ECO:0000259" key="9">
    <source>
        <dbReference type="Pfam" id="PF00082"/>
    </source>
</evidence>
<keyword evidence="11" id="KW-1185">Reference proteome</keyword>
<evidence type="ECO:0000256" key="3">
    <source>
        <dbReference type="ARBA" id="ARBA00022801"/>
    </source>
</evidence>
<evidence type="ECO:0000256" key="7">
    <source>
        <dbReference type="SAM" id="MobiDB-lite"/>
    </source>
</evidence>
<gene>
    <name evidence="10" type="ORF">E0L93_07385</name>
</gene>
<keyword evidence="2 5" id="KW-0645">Protease</keyword>
<dbReference type="Gene3D" id="3.40.50.200">
    <property type="entry name" value="Peptidase S8/S53 domain"/>
    <property type="match status" value="1"/>
</dbReference>
<dbReference type="EMBL" id="SKBU01000014">
    <property type="protein sequence ID" value="TCJ17344.1"/>
    <property type="molecule type" value="Genomic_DNA"/>
</dbReference>
<reference evidence="10 11" key="1">
    <citation type="submission" date="2019-03" db="EMBL/GenBank/DDBJ databases">
        <title>Whole genome sequence of a novel Rubrobacter taiwanensis strain, isolated from Yellowstone National Park.</title>
        <authorList>
            <person name="Freed S."/>
            <person name="Ramaley R.F."/>
            <person name="Kyndt J.A."/>
        </authorList>
    </citation>
    <scope>NUCLEOTIDE SEQUENCE [LARGE SCALE GENOMIC DNA]</scope>
    <source>
        <strain evidence="10 11">Yellowstone</strain>
    </source>
</reference>
<dbReference type="AlphaFoldDB" id="A0A4R1BJ81"/>